<name>A0A9W8CFM3_9POAL</name>
<feature type="domain" description="Protein kinase" evidence="7">
    <location>
        <begin position="321"/>
        <end position="596"/>
    </location>
</feature>
<evidence type="ECO:0000259" key="7">
    <source>
        <dbReference type="PROSITE" id="PS50011"/>
    </source>
</evidence>
<proteinExistence type="predicted"/>
<accession>A0A9W8CFM3</accession>
<evidence type="ECO:0000256" key="4">
    <source>
        <dbReference type="ARBA" id="ARBA00022777"/>
    </source>
</evidence>
<keyword evidence="5 6" id="KW-0067">ATP-binding</keyword>
<dbReference type="Pfam" id="PF07714">
    <property type="entry name" value="PK_Tyr_Ser-Thr"/>
    <property type="match status" value="2"/>
</dbReference>
<evidence type="ECO:0000256" key="6">
    <source>
        <dbReference type="PROSITE-ProRule" id="PRU10141"/>
    </source>
</evidence>
<dbReference type="Gene3D" id="3.30.200.20">
    <property type="entry name" value="Phosphorylase Kinase, domain 1"/>
    <property type="match status" value="1"/>
</dbReference>
<evidence type="ECO:0000256" key="1">
    <source>
        <dbReference type="ARBA" id="ARBA00022527"/>
    </source>
</evidence>
<keyword evidence="1" id="KW-0723">Serine/threonine-protein kinase</keyword>
<organism evidence="8 9">
    <name type="scientific">Paspalum vaginatum</name>
    <name type="common">seashore paspalum</name>
    <dbReference type="NCBI Taxonomy" id="158149"/>
    <lineage>
        <taxon>Eukaryota</taxon>
        <taxon>Viridiplantae</taxon>
        <taxon>Streptophyta</taxon>
        <taxon>Embryophyta</taxon>
        <taxon>Tracheophyta</taxon>
        <taxon>Spermatophyta</taxon>
        <taxon>Magnoliopsida</taxon>
        <taxon>Liliopsida</taxon>
        <taxon>Poales</taxon>
        <taxon>Poaceae</taxon>
        <taxon>PACMAD clade</taxon>
        <taxon>Panicoideae</taxon>
        <taxon>Andropogonodae</taxon>
        <taxon>Paspaleae</taxon>
        <taxon>Paspalinae</taxon>
        <taxon>Paspalum</taxon>
    </lineage>
</organism>
<dbReference type="PROSITE" id="PS50011">
    <property type="entry name" value="PROTEIN_KINASE_DOM"/>
    <property type="match status" value="2"/>
</dbReference>
<dbReference type="PANTHER" id="PTHR27005">
    <property type="entry name" value="WALL-ASSOCIATED RECEPTOR KINASE-LIKE 21"/>
    <property type="match status" value="1"/>
</dbReference>
<dbReference type="SMART" id="SM00220">
    <property type="entry name" value="S_TKc"/>
    <property type="match status" value="1"/>
</dbReference>
<dbReference type="GO" id="GO:0005886">
    <property type="term" value="C:plasma membrane"/>
    <property type="evidence" value="ECO:0007669"/>
    <property type="project" value="TreeGrafter"/>
</dbReference>
<dbReference type="Gene3D" id="1.10.510.10">
    <property type="entry name" value="Transferase(Phosphotransferase) domain 1"/>
    <property type="match status" value="2"/>
</dbReference>
<dbReference type="PROSITE" id="PS00108">
    <property type="entry name" value="PROTEIN_KINASE_ST"/>
    <property type="match status" value="1"/>
</dbReference>
<evidence type="ECO:0000313" key="8">
    <source>
        <dbReference type="EMBL" id="KAJ1256375.1"/>
    </source>
</evidence>
<keyword evidence="9" id="KW-1185">Reference proteome</keyword>
<dbReference type="SUPFAM" id="SSF56112">
    <property type="entry name" value="Protein kinase-like (PK-like)"/>
    <property type="match status" value="2"/>
</dbReference>
<dbReference type="InterPro" id="IPR011009">
    <property type="entry name" value="Kinase-like_dom_sf"/>
</dbReference>
<dbReference type="PANTHER" id="PTHR27005:SF305">
    <property type="entry name" value="WALL-ASSOCIATED KINASE 2-LIKE PROTEIN"/>
    <property type="match status" value="1"/>
</dbReference>
<evidence type="ECO:0000256" key="2">
    <source>
        <dbReference type="ARBA" id="ARBA00022679"/>
    </source>
</evidence>
<dbReference type="InterPro" id="IPR017441">
    <property type="entry name" value="Protein_kinase_ATP_BS"/>
</dbReference>
<dbReference type="GO" id="GO:0007166">
    <property type="term" value="P:cell surface receptor signaling pathway"/>
    <property type="evidence" value="ECO:0007669"/>
    <property type="project" value="InterPro"/>
</dbReference>
<keyword evidence="2" id="KW-0808">Transferase</keyword>
<feature type="domain" description="Protein kinase" evidence="7">
    <location>
        <begin position="21"/>
        <end position="323"/>
    </location>
</feature>
<dbReference type="EMBL" id="MU629524">
    <property type="protein sequence ID" value="KAJ1256375.1"/>
    <property type="molecule type" value="Genomic_DNA"/>
</dbReference>
<gene>
    <name evidence="8" type="ORF">BS78_K038600</name>
</gene>
<keyword evidence="3 6" id="KW-0547">Nucleotide-binding</keyword>
<feature type="binding site" evidence="6">
    <location>
        <position position="51"/>
    </location>
    <ligand>
        <name>ATP</name>
        <dbReference type="ChEBI" id="CHEBI:30616"/>
    </ligand>
</feature>
<dbReference type="GO" id="GO:0004674">
    <property type="term" value="F:protein serine/threonine kinase activity"/>
    <property type="evidence" value="ECO:0007669"/>
    <property type="project" value="UniProtKB-KW"/>
</dbReference>
<dbReference type="OrthoDB" id="4062651at2759"/>
<dbReference type="PROSITE" id="PS00107">
    <property type="entry name" value="PROTEIN_KINASE_ATP"/>
    <property type="match status" value="1"/>
</dbReference>
<sequence>MTATGNGIKDFTEDEIRRITSNYSTPIGRGGFGEVYRGIIDGEYDLVAVKKYFHQDFRKEFMDEVRIHSQMNHKNVVKFIGYCIGESTLILVTEYISNGNLEDILHKRDISIPLDIRLGIAIGCAEALSYMHSLHLSTDNLIYHGDIKPANILLDDNLTAKVSDFGLSRLLFGGDTQFTISLKGSMGYMDPIYFHEGCLTPRSDIYSFGVVLLELITRKRTLQEIRKLSAECVALEIRKHPQMNEVAKRLRMLKNELKGSPQSILATYSGWHSSHKKGTSKPSFKKGLSFFKGSHSSSKVLSDLVNVRNFTTEEIEGVTHNYLCLLSGGKSAAEVYKGALEDNTLVEVHKYLYVDSEEAFINGGIILAQIVHKNIIRILGCCLEAKSLAFIYEYVPKGSLSDILGGQEDFPLDLRMRIAIKTAEALQYLHSSAAGIIGHGGVSSSTILLDNNFTPKLTDFSRACKLIKNNETTAGVISSSILEEVIYNDTARYGSVLMNLESDIYRFGGVLMALISGDKNIDHNDLVMKFTQAYETDKSGKALFDKDITAEEDITLLDEIGRLALRCTVWSADKMVMRPTMKETAEQLRIIRRSWMEHRAEEAIQVTESFADVVPAEPRIPNLMRHLFGYRRISTSDPIRAC</sequence>
<keyword evidence="4" id="KW-0418">Kinase</keyword>
<reference evidence="8 9" key="1">
    <citation type="submission" date="2022-10" db="EMBL/GenBank/DDBJ databases">
        <title>WGS assembly of Paspalum vaginatum 540-79.</title>
        <authorList>
            <person name="Sun G."/>
            <person name="Wase N."/>
            <person name="Shu S."/>
            <person name="Jenkins J."/>
            <person name="Zhou B."/>
            <person name="Torres-Rodriguez J."/>
            <person name="Chen C."/>
            <person name="Sandor L."/>
            <person name="Plott C."/>
            <person name="Yoshinga Y."/>
            <person name="Daum C."/>
            <person name="Qi P."/>
            <person name="Barry K."/>
            <person name="Lipzen A."/>
            <person name="Berry L."/>
            <person name="Pedersen C."/>
            <person name="Gottilla T."/>
            <person name="Foltz A."/>
            <person name="Yu H."/>
            <person name="O'Malley R."/>
            <person name="Zhang C."/>
            <person name="Devos K."/>
            <person name="Sigmon B."/>
            <person name="Yu B."/>
            <person name="Obata T."/>
            <person name="Schmutz J."/>
            <person name="Schnable J."/>
        </authorList>
    </citation>
    <scope>NUCLEOTIDE SEQUENCE [LARGE SCALE GENOMIC DNA]</scope>
    <source>
        <strain evidence="9">cv. 540-79</strain>
    </source>
</reference>
<protein>
    <recommendedName>
        <fullName evidence="7">Protein kinase domain-containing protein</fullName>
    </recommendedName>
</protein>
<dbReference type="InterPro" id="IPR008271">
    <property type="entry name" value="Ser/Thr_kinase_AS"/>
</dbReference>
<comment type="caution">
    <text evidence="8">The sequence shown here is derived from an EMBL/GenBank/DDBJ whole genome shotgun (WGS) entry which is preliminary data.</text>
</comment>
<dbReference type="InterPro" id="IPR001245">
    <property type="entry name" value="Ser-Thr/Tyr_kinase_cat_dom"/>
</dbReference>
<evidence type="ECO:0000313" key="9">
    <source>
        <dbReference type="Proteomes" id="UP001164776"/>
    </source>
</evidence>
<dbReference type="GO" id="GO:0005524">
    <property type="term" value="F:ATP binding"/>
    <property type="evidence" value="ECO:0007669"/>
    <property type="project" value="UniProtKB-UniRule"/>
</dbReference>
<dbReference type="AlphaFoldDB" id="A0A9W8CFM3"/>
<dbReference type="InterPro" id="IPR000719">
    <property type="entry name" value="Prot_kinase_dom"/>
</dbReference>
<dbReference type="Proteomes" id="UP001164776">
    <property type="component" value="Unassembled WGS sequence"/>
</dbReference>
<evidence type="ECO:0000256" key="5">
    <source>
        <dbReference type="ARBA" id="ARBA00022840"/>
    </source>
</evidence>
<dbReference type="InterPro" id="IPR045274">
    <property type="entry name" value="WAK-like"/>
</dbReference>
<dbReference type="FunFam" id="3.30.200.20:FF:000337">
    <property type="entry name" value="Wall-associated receptor kinase 3"/>
    <property type="match status" value="1"/>
</dbReference>
<evidence type="ECO:0000256" key="3">
    <source>
        <dbReference type="ARBA" id="ARBA00022741"/>
    </source>
</evidence>